<keyword evidence="3" id="KW-0804">Transcription</keyword>
<dbReference type="InterPro" id="IPR037923">
    <property type="entry name" value="HTH-like"/>
</dbReference>
<comment type="caution">
    <text evidence="5">The sequence shown here is derived from an EMBL/GenBank/DDBJ whole genome shotgun (WGS) entry which is preliminary data.</text>
</comment>
<keyword evidence="6" id="KW-1185">Reference proteome</keyword>
<evidence type="ECO:0000256" key="1">
    <source>
        <dbReference type="ARBA" id="ARBA00023015"/>
    </source>
</evidence>
<dbReference type="Gene3D" id="1.10.10.60">
    <property type="entry name" value="Homeodomain-like"/>
    <property type="match status" value="2"/>
</dbReference>
<dbReference type="Proteomes" id="UP001524473">
    <property type="component" value="Unassembled WGS sequence"/>
</dbReference>
<name>A0ABT1RX70_9FIRM</name>
<evidence type="ECO:0000313" key="6">
    <source>
        <dbReference type="Proteomes" id="UP001524473"/>
    </source>
</evidence>
<dbReference type="Pfam" id="PF12833">
    <property type="entry name" value="HTH_18"/>
    <property type="match status" value="1"/>
</dbReference>
<evidence type="ECO:0000313" key="5">
    <source>
        <dbReference type="EMBL" id="MCQ4839254.1"/>
    </source>
</evidence>
<organism evidence="5 6">
    <name type="scientific">Neglectibacter timonensis</name>
    <dbReference type="NCBI Taxonomy" id="1776382"/>
    <lineage>
        <taxon>Bacteria</taxon>
        <taxon>Bacillati</taxon>
        <taxon>Bacillota</taxon>
        <taxon>Clostridia</taxon>
        <taxon>Eubacteriales</taxon>
        <taxon>Oscillospiraceae</taxon>
        <taxon>Neglectibacter</taxon>
    </lineage>
</organism>
<dbReference type="GeneID" id="90531076"/>
<dbReference type="PROSITE" id="PS01124">
    <property type="entry name" value="HTH_ARAC_FAMILY_2"/>
    <property type="match status" value="1"/>
</dbReference>
<keyword evidence="1" id="KW-0805">Transcription regulation</keyword>
<dbReference type="InterPro" id="IPR050204">
    <property type="entry name" value="AraC_XylS_family_regulators"/>
</dbReference>
<dbReference type="InterPro" id="IPR018060">
    <property type="entry name" value="HTH_AraC"/>
</dbReference>
<dbReference type="PANTHER" id="PTHR46796">
    <property type="entry name" value="HTH-TYPE TRANSCRIPTIONAL ACTIVATOR RHAS-RELATED"/>
    <property type="match status" value="1"/>
</dbReference>
<proteinExistence type="predicted"/>
<evidence type="ECO:0000256" key="3">
    <source>
        <dbReference type="ARBA" id="ARBA00023163"/>
    </source>
</evidence>
<accession>A0ABT1RX70</accession>
<dbReference type="SMART" id="SM00342">
    <property type="entry name" value="HTH_ARAC"/>
    <property type="match status" value="1"/>
</dbReference>
<evidence type="ECO:0000256" key="2">
    <source>
        <dbReference type="ARBA" id="ARBA00023125"/>
    </source>
</evidence>
<dbReference type="Gene3D" id="2.60.120.10">
    <property type="entry name" value="Jelly Rolls"/>
    <property type="match status" value="1"/>
</dbReference>
<reference evidence="5 6" key="1">
    <citation type="submission" date="2022-06" db="EMBL/GenBank/DDBJ databases">
        <title>Isolation of gut microbiota from human fecal samples.</title>
        <authorList>
            <person name="Pamer E.G."/>
            <person name="Barat B."/>
            <person name="Waligurski E."/>
            <person name="Medina S."/>
            <person name="Paddock L."/>
            <person name="Mostad J."/>
        </authorList>
    </citation>
    <scope>NUCLEOTIDE SEQUENCE [LARGE SCALE GENOMIC DNA]</scope>
    <source>
        <strain evidence="5 6">DFI.9.73</strain>
    </source>
</reference>
<feature type="domain" description="HTH araC/xylS-type" evidence="4">
    <location>
        <begin position="161"/>
        <end position="259"/>
    </location>
</feature>
<dbReference type="InterPro" id="IPR003313">
    <property type="entry name" value="AraC-bd"/>
</dbReference>
<keyword evidence="2" id="KW-0238">DNA-binding</keyword>
<dbReference type="Pfam" id="PF02311">
    <property type="entry name" value="AraC_binding"/>
    <property type="match status" value="1"/>
</dbReference>
<dbReference type="InterPro" id="IPR014710">
    <property type="entry name" value="RmlC-like_jellyroll"/>
</dbReference>
<protein>
    <submittedName>
        <fullName evidence="5">AraC family transcriptional regulator</fullName>
    </submittedName>
</protein>
<dbReference type="CDD" id="cd06986">
    <property type="entry name" value="cupin_MmsR-like_N"/>
    <property type="match status" value="1"/>
</dbReference>
<gene>
    <name evidence="5" type="ORF">NE695_04915</name>
</gene>
<dbReference type="EMBL" id="JANFZH010000008">
    <property type="protein sequence ID" value="MCQ4839254.1"/>
    <property type="molecule type" value="Genomic_DNA"/>
</dbReference>
<dbReference type="RefSeq" id="WP_242871051.1">
    <property type="nucleotide sequence ID" value="NZ_CABKVV010000009.1"/>
</dbReference>
<dbReference type="SUPFAM" id="SSF51215">
    <property type="entry name" value="Regulatory protein AraC"/>
    <property type="match status" value="1"/>
</dbReference>
<evidence type="ECO:0000259" key="4">
    <source>
        <dbReference type="PROSITE" id="PS01124"/>
    </source>
</evidence>
<sequence length="260" mass="29636">MEMQTVLLSNQRWKEVNPIQFGWEHCAPGHSFGPASRSYLLLHYVVSGKGVFTVGGRSYDLGPGQIFVIHPYDMTYYEADREAPWHYLWIGFELGLPLPEALSRDVLLLPQAEKLFSSMRQAASLTAGREAFLCGKIWELLALLQSGPFQECQGRGQDYVNAAKTYLETEYMRGISISELSRRLNLDRSYFSGLFRRETGKSPQQYLTGFRLEKGAELMREHGQTPSEAAISTGYSDVFSFSRMFKRYFGVSPTEYLKKC</sequence>
<dbReference type="SUPFAM" id="SSF46689">
    <property type="entry name" value="Homeodomain-like"/>
    <property type="match status" value="2"/>
</dbReference>
<dbReference type="InterPro" id="IPR009057">
    <property type="entry name" value="Homeodomain-like_sf"/>
</dbReference>